<proteinExistence type="inferred from homology"/>
<dbReference type="GO" id="GO:0004252">
    <property type="term" value="F:serine-type endopeptidase activity"/>
    <property type="evidence" value="ECO:0007669"/>
    <property type="project" value="UniProtKB-EC"/>
</dbReference>
<protein>
    <recommendedName>
        <fullName evidence="12">trypsin</fullName>
        <ecNumber evidence="12">3.4.21.4</ecNumber>
    </recommendedName>
</protein>
<dbReference type="FunFam" id="2.40.10.10:FF:000068">
    <property type="entry name" value="transmembrane protease serine 2"/>
    <property type="match status" value="1"/>
</dbReference>
<dbReference type="PROSITE" id="PS50240">
    <property type="entry name" value="TRYPSIN_DOM"/>
    <property type="match status" value="1"/>
</dbReference>
<reference evidence="17" key="1">
    <citation type="submission" date="2022-03" db="EMBL/GenBank/DDBJ databases">
        <authorList>
            <person name="Tunstrom K."/>
        </authorList>
    </citation>
    <scope>NUCLEOTIDE SEQUENCE</scope>
</reference>
<evidence type="ECO:0000256" key="12">
    <source>
        <dbReference type="ARBA" id="ARBA00038868"/>
    </source>
</evidence>
<comment type="function">
    <text evidence="13">Fibrinolytic activity; shows preferential cleavage of Arg-Gly bonds in all three fibrinogen chains. Contact with the caterpillars causes severe bleeding, due the anticoagulant effect of the protein.</text>
</comment>
<dbReference type="InterPro" id="IPR009003">
    <property type="entry name" value="Peptidase_S1_PA"/>
</dbReference>
<evidence type="ECO:0000256" key="13">
    <source>
        <dbReference type="ARBA" id="ARBA00055534"/>
    </source>
</evidence>
<organism evidence="17 18">
    <name type="scientific">Euphydryas editha</name>
    <name type="common">Edith's checkerspot</name>
    <dbReference type="NCBI Taxonomy" id="104508"/>
    <lineage>
        <taxon>Eukaryota</taxon>
        <taxon>Metazoa</taxon>
        <taxon>Ecdysozoa</taxon>
        <taxon>Arthropoda</taxon>
        <taxon>Hexapoda</taxon>
        <taxon>Insecta</taxon>
        <taxon>Pterygota</taxon>
        <taxon>Neoptera</taxon>
        <taxon>Endopterygota</taxon>
        <taxon>Lepidoptera</taxon>
        <taxon>Glossata</taxon>
        <taxon>Ditrysia</taxon>
        <taxon>Papilionoidea</taxon>
        <taxon>Nymphalidae</taxon>
        <taxon>Nymphalinae</taxon>
        <taxon>Euphydryas</taxon>
    </lineage>
</organism>
<name>A0AAU9UD30_EUPED</name>
<dbReference type="FunFam" id="2.40.10.10:FF:000036">
    <property type="entry name" value="Trypsin beta"/>
    <property type="match status" value="1"/>
</dbReference>
<evidence type="ECO:0000259" key="16">
    <source>
        <dbReference type="PROSITE" id="PS50240"/>
    </source>
</evidence>
<evidence type="ECO:0000256" key="4">
    <source>
        <dbReference type="ARBA" id="ARBA00022670"/>
    </source>
</evidence>
<keyword evidence="5" id="KW-0222">Digestion</keyword>
<dbReference type="GO" id="GO:0006508">
    <property type="term" value="P:proteolysis"/>
    <property type="evidence" value="ECO:0007669"/>
    <property type="project" value="UniProtKB-KW"/>
</dbReference>
<accession>A0AAU9UD30</accession>
<comment type="caution">
    <text evidence="17">The sequence shown here is derived from an EMBL/GenBank/DDBJ whole genome shotgun (WGS) entry which is preliminary data.</text>
</comment>
<keyword evidence="3" id="KW-0800">Toxin</keyword>
<evidence type="ECO:0000256" key="3">
    <source>
        <dbReference type="ARBA" id="ARBA00022656"/>
    </source>
</evidence>
<dbReference type="GO" id="GO:0090729">
    <property type="term" value="F:toxin activity"/>
    <property type="evidence" value="ECO:0007669"/>
    <property type="project" value="UniProtKB-KW"/>
</dbReference>
<dbReference type="GO" id="GO:0007586">
    <property type="term" value="P:digestion"/>
    <property type="evidence" value="ECO:0007669"/>
    <property type="project" value="UniProtKB-KW"/>
</dbReference>
<evidence type="ECO:0000256" key="14">
    <source>
        <dbReference type="ARBA" id="ARBA00084094"/>
    </source>
</evidence>
<dbReference type="PROSITE" id="PS00135">
    <property type="entry name" value="TRYPSIN_SER"/>
    <property type="match status" value="1"/>
</dbReference>
<comment type="subcellular location">
    <subcellularLocation>
        <location evidence="1">Secreted</location>
        <location evidence="1">Extracellular space</location>
    </subcellularLocation>
</comment>
<dbReference type="InterPro" id="IPR050430">
    <property type="entry name" value="Peptidase_S1"/>
</dbReference>
<dbReference type="CDD" id="cd00190">
    <property type="entry name" value="Tryp_SPc"/>
    <property type="match status" value="1"/>
</dbReference>
<evidence type="ECO:0000313" key="18">
    <source>
        <dbReference type="Proteomes" id="UP001153954"/>
    </source>
</evidence>
<dbReference type="PRINTS" id="PR00722">
    <property type="entry name" value="CHYMOTRYPSIN"/>
</dbReference>
<evidence type="ECO:0000256" key="15">
    <source>
        <dbReference type="RuleBase" id="RU363034"/>
    </source>
</evidence>
<keyword evidence="18" id="KW-1185">Reference proteome</keyword>
<keyword evidence="9" id="KW-1015">Disulfide bond</keyword>
<dbReference type="AlphaFoldDB" id="A0AAU9UD30"/>
<dbReference type="InterPro" id="IPR001254">
    <property type="entry name" value="Trypsin_dom"/>
</dbReference>
<dbReference type="InterPro" id="IPR033116">
    <property type="entry name" value="TRYPSIN_SER"/>
</dbReference>
<dbReference type="InterPro" id="IPR043504">
    <property type="entry name" value="Peptidase_S1_PA_chymotrypsin"/>
</dbReference>
<evidence type="ECO:0000256" key="8">
    <source>
        <dbReference type="ARBA" id="ARBA00023145"/>
    </source>
</evidence>
<dbReference type="GO" id="GO:0005576">
    <property type="term" value="C:extracellular region"/>
    <property type="evidence" value="ECO:0007669"/>
    <property type="project" value="UniProtKB-SubCell"/>
</dbReference>
<dbReference type="EC" id="3.4.21.4" evidence="12"/>
<dbReference type="PROSITE" id="PS00134">
    <property type="entry name" value="TRYPSIN_HIS"/>
    <property type="match status" value="1"/>
</dbReference>
<dbReference type="InterPro" id="IPR018114">
    <property type="entry name" value="TRYPSIN_HIS"/>
</dbReference>
<dbReference type="SUPFAM" id="SSF50494">
    <property type="entry name" value="Trypsin-like serine proteases"/>
    <property type="match status" value="1"/>
</dbReference>
<evidence type="ECO:0000256" key="11">
    <source>
        <dbReference type="ARBA" id="ARBA00036320"/>
    </source>
</evidence>
<evidence type="ECO:0000256" key="7">
    <source>
        <dbReference type="ARBA" id="ARBA00022825"/>
    </source>
</evidence>
<evidence type="ECO:0000256" key="2">
    <source>
        <dbReference type="ARBA" id="ARBA00007664"/>
    </source>
</evidence>
<evidence type="ECO:0000256" key="5">
    <source>
        <dbReference type="ARBA" id="ARBA00022757"/>
    </source>
</evidence>
<comment type="similarity">
    <text evidence="2">Belongs to the peptidase S1 family.</text>
</comment>
<feature type="domain" description="Peptidase S1" evidence="16">
    <location>
        <begin position="13"/>
        <end position="234"/>
    </location>
</feature>
<dbReference type="Gene3D" id="2.40.10.10">
    <property type="entry name" value="Trypsin-like serine proteases"/>
    <property type="match status" value="1"/>
</dbReference>
<sequence>METFVLTDFSNRIYGGSNLKISDAPYMATYVSWLHKDYKSCGACIVHERFLLTAAHCYFPNYNKFVQVGSDRYDGGKKYSVKKVVVHPDYNKYIKYNNDIAVIMLKTKLILNDRIKVIKMAKKGSVVKPGEIMTTMGYGMTENLNTSNTLLSVEVPYVGNRDCTSRINMTITGRMICAGGVVGQDSCKGDSGGPLVYKGLLYGLVSFGQYCGLPIPGVYASIPALRDFVDQTINNNTLKNIFINKIHRPWRII</sequence>
<dbReference type="InterPro" id="IPR001314">
    <property type="entry name" value="Peptidase_S1A"/>
</dbReference>
<evidence type="ECO:0000313" key="17">
    <source>
        <dbReference type="EMBL" id="CAH2097516.1"/>
    </source>
</evidence>
<comment type="catalytic activity">
    <reaction evidence="11">
        <text>Preferential cleavage: Arg-|-Xaa, Lys-|-Xaa.</text>
        <dbReference type="EC" id="3.4.21.4"/>
    </reaction>
</comment>
<evidence type="ECO:0000256" key="6">
    <source>
        <dbReference type="ARBA" id="ARBA00022801"/>
    </source>
</evidence>
<dbReference type="EMBL" id="CAKOGL010000018">
    <property type="protein sequence ID" value="CAH2097516.1"/>
    <property type="molecule type" value="Genomic_DNA"/>
</dbReference>
<evidence type="ECO:0000256" key="9">
    <source>
        <dbReference type="ARBA" id="ARBA00023157"/>
    </source>
</evidence>
<keyword evidence="4 15" id="KW-0645">Protease</keyword>
<dbReference type="SMART" id="SM00020">
    <property type="entry name" value="Tryp_SPc"/>
    <property type="match status" value="1"/>
</dbReference>
<gene>
    <name evidence="17" type="ORF">EEDITHA_LOCUS12733</name>
</gene>
<dbReference type="PANTHER" id="PTHR24276:SF97">
    <property type="entry name" value="GH13245P2-RELATED"/>
    <property type="match status" value="1"/>
</dbReference>
<keyword evidence="10" id="KW-1199">Hemostasis impairing toxin</keyword>
<evidence type="ECO:0000256" key="10">
    <source>
        <dbReference type="ARBA" id="ARBA00023240"/>
    </source>
</evidence>
<dbReference type="Proteomes" id="UP001153954">
    <property type="component" value="Unassembled WGS sequence"/>
</dbReference>
<keyword evidence="8" id="KW-0865">Zymogen</keyword>
<evidence type="ECO:0000256" key="1">
    <source>
        <dbReference type="ARBA" id="ARBA00004239"/>
    </source>
</evidence>
<keyword evidence="7 15" id="KW-0720">Serine protease</keyword>
<keyword evidence="6 15" id="KW-0378">Hydrolase</keyword>
<keyword evidence="14" id="KW-1205">Fibrinolytic toxin</keyword>
<dbReference type="Pfam" id="PF00089">
    <property type="entry name" value="Trypsin"/>
    <property type="match status" value="1"/>
</dbReference>
<dbReference type="PANTHER" id="PTHR24276">
    <property type="entry name" value="POLYSERASE-RELATED"/>
    <property type="match status" value="1"/>
</dbReference>